<keyword evidence="4" id="KW-1185">Reference proteome</keyword>
<dbReference type="EMBL" id="NOWF01000005">
    <property type="protein sequence ID" value="OYD07770.1"/>
    <property type="molecule type" value="Genomic_DNA"/>
</dbReference>
<evidence type="ECO:0000256" key="1">
    <source>
        <dbReference type="ARBA" id="ARBA00006547"/>
    </source>
</evidence>
<name>A0A235B653_9BACL</name>
<dbReference type="PANTHER" id="PTHR11786">
    <property type="entry name" value="N-HYDROXYARYLAMINE O-ACETYLTRANSFERASE"/>
    <property type="match status" value="1"/>
</dbReference>
<dbReference type="OrthoDB" id="7181050at2"/>
<sequence>MVNPFTDKFLERIQYQGSPNVTFADLPALQFQFAKTVPFENIDIMVQKNEDLTLENIRKKIIDQKRGGVCYELNPLFYSFLKQQGFDVRMVAATIVHDQDHHDLVGTHITTLLTQEENRYIVDVGFGGNHALQPIPMTGETVTSLTGEYRIREVQTPFGEYAMQKYRDGKLDIQYIFSTEPIDEAHLNMAKDRITDHTDSPFNKSVLLNKLTDDGSITLTNQSFTITRNNRKTRQEVDRDLFKQLCEHRFGIPMTEKMLQLLV</sequence>
<reference evidence="3 4" key="1">
    <citation type="submission" date="2017-07" db="EMBL/GenBank/DDBJ databases">
        <title>The genome sequence of Paludifilum halophilum highlights mechanisms for microbial adaptation to high salt environemnts.</title>
        <authorList>
            <person name="Belbahri L."/>
        </authorList>
    </citation>
    <scope>NUCLEOTIDE SEQUENCE [LARGE SCALE GENOMIC DNA]</scope>
    <source>
        <strain evidence="3 4">DSM 102817</strain>
    </source>
</reference>
<dbReference type="PRINTS" id="PR01543">
    <property type="entry name" value="ANATRNSFRASE"/>
</dbReference>
<evidence type="ECO:0000313" key="3">
    <source>
        <dbReference type="EMBL" id="OYD07770.1"/>
    </source>
</evidence>
<accession>A0A235B653</accession>
<dbReference type="Pfam" id="PF00797">
    <property type="entry name" value="Acetyltransf_2"/>
    <property type="match status" value="1"/>
</dbReference>
<comment type="similarity">
    <text evidence="1 2">Belongs to the arylamine N-acetyltransferase family.</text>
</comment>
<dbReference type="SUPFAM" id="SSF54001">
    <property type="entry name" value="Cysteine proteinases"/>
    <property type="match status" value="1"/>
</dbReference>
<dbReference type="GO" id="GO:0016407">
    <property type="term" value="F:acetyltransferase activity"/>
    <property type="evidence" value="ECO:0007669"/>
    <property type="project" value="InterPro"/>
</dbReference>
<dbReference type="PANTHER" id="PTHR11786:SF0">
    <property type="entry name" value="ARYLAMINE N-ACETYLTRANSFERASE 4-RELATED"/>
    <property type="match status" value="1"/>
</dbReference>
<dbReference type="AlphaFoldDB" id="A0A235B653"/>
<evidence type="ECO:0000256" key="2">
    <source>
        <dbReference type="RuleBase" id="RU003452"/>
    </source>
</evidence>
<comment type="caution">
    <text evidence="3">The sequence shown here is derived from an EMBL/GenBank/DDBJ whole genome shotgun (WGS) entry which is preliminary data.</text>
</comment>
<gene>
    <name evidence="3" type="ORF">CHM34_09895</name>
</gene>
<proteinExistence type="inferred from homology"/>
<protein>
    <recommendedName>
        <fullName evidence="5">Arylamine N-acetyltransferase</fullName>
    </recommendedName>
</protein>
<dbReference type="Proteomes" id="UP000215459">
    <property type="component" value="Unassembled WGS sequence"/>
</dbReference>
<dbReference type="Gene3D" id="3.30.2140.20">
    <property type="match status" value="1"/>
</dbReference>
<organism evidence="3 4">
    <name type="scientific">Paludifilum halophilum</name>
    <dbReference type="NCBI Taxonomy" id="1642702"/>
    <lineage>
        <taxon>Bacteria</taxon>
        <taxon>Bacillati</taxon>
        <taxon>Bacillota</taxon>
        <taxon>Bacilli</taxon>
        <taxon>Bacillales</taxon>
        <taxon>Thermoactinomycetaceae</taxon>
        <taxon>Paludifilum</taxon>
    </lineage>
</organism>
<evidence type="ECO:0008006" key="5">
    <source>
        <dbReference type="Google" id="ProtNLM"/>
    </source>
</evidence>
<dbReference type="InterPro" id="IPR053710">
    <property type="entry name" value="Arylamine_NAT_domain_sf"/>
</dbReference>
<evidence type="ECO:0000313" key="4">
    <source>
        <dbReference type="Proteomes" id="UP000215459"/>
    </source>
</evidence>
<dbReference type="InterPro" id="IPR001447">
    <property type="entry name" value="Arylamine_N-AcTrfase"/>
</dbReference>
<dbReference type="InterPro" id="IPR038765">
    <property type="entry name" value="Papain-like_cys_pep_sf"/>
</dbReference>